<evidence type="ECO:0000313" key="1">
    <source>
        <dbReference type="EMBL" id="SVB27562.1"/>
    </source>
</evidence>
<dbReference type="AlphaFoldDB" id="A0A382CP37"/>
<organism evidence="1">
    <name type="scientific">marine metagenome</name>
    <dbReference type="NCBI Taxonomy" id="408172"/>
    <lineage>
        <taxon>unclassified sequences</taxon>
        <taxon>metagenomes</taxon>
        <taxon>ecological metagenomes</taxon>
    </lineage>
</organism>
<protein>
    <submittedName>
        <fullName evidence="1">Uncharacterized protein</fullName>
    </submittedName>
</protein>
<proteinExistence type="predicted"/>
<sequence length="93" mass="9764">MKTLSLSGAFAGMLLLIGNGPSDVWLPPNAHNVGAIYSAPIVAEATANPSSSPVARDTLTQVVQRYCVVCHNDAMLTGNLSLENFSVEHAPDQ</sequence>
<name>A0A382CP37_9ZZZZ</name>
<accession>A0A382CP37</accession>
<reference evidence="1" key="1">
    <citation type="submission" date="2018-05" db="EMBL/GenBank/DDBJ databases">
        <authorList>
            <person name="Lanie J.A."/>
            <person name="Ng W.-L."/>
            <person name="Kazmierczak K.M."/>
            <person name="Andrzejewski T.M."/>
            <person name="Davidsen T.M."/>
            <person name="Wayne K.J."/>
            <person name="Tettelin H."/>
            <person name="Glass J.I."/>
            <person name="Rusch D."/>
            <person name="Podicherti R."/>
            <person name="Tsui H.-C.T."/>
            <person name="Winkler M.E."/>
        </authorList>
    </citation>
    <scope>NUCLEOTIDE SEQUENCE</scope>
</reference>
<dbReference type="EMBL" id="UINC01035330">
    <property type="protein sequence ID" value="SVB27562.1"/>
    <property type="molecule type" value="Genomic_DNA"/>
</dbReference>
<gene>
    <name evidence="1" type="ORF">METZ01_LOCUS180416</name>
</gene>
<feature type="non-terminal residue" evidence="1">
    <location>
        <position position="93"/>
    </location>
</feature>